<gene>
    <name evidence="1" type="ORF">ROZALSC1DRAFT_24891</name>
</gene>
<proteinExistence type="predicted"/>
<reference evidence="2" key="1">
    <citation type="journal article" date="2018" name="Nat. Microbiol.">
        <title>Leveraging single-cell genomics to expand the fungal tree of life.</title>
        <authorList>
            <person name="Ahrendt S.R."/>
            <person name="Quandt C.A."/>
            <person name="Ciobanu D."/>
            <person name="Clum A."/>
            <person name="Salamov A."/>
            <person name="Andreopoulos B."/>
            <person name="Cheng J.F."/>
            <person name="Woyke T."/>
            <person name="Pelin A."/>
            <person name="Henrissat B."/>
            <person name="Reynolds N.K."/>
            <person name="Benny G.L."/>
            <person name="Smith M.E."/>
            <person name="James T.Y."/>
            <person name="Grigoriev I.V."/>
        </authorList>
    </citation>
    <scope>NUCLEOTIDE SEQUENCE [LARGE SCALE GENOMIC DNA]</scope>
    <source>
        <strain evidence="2">CSF55</strain>
    </source>
</reference>
<organism evidence="1 2">
    <name type="scientific">Rozella allomycis (strain CSF55)</name>
    <dbReference type="NCBI Taxonomy" id="988480"/>
    <lineage>
        <taxon>Eukaryota</taxon>
        <taxon>Fungi</taxon>
        <taxon>Fungi incertae sedis</taxon>
        <taxon>Cryptomycota</taxon>
        <taxon>Cryptomycota incertae sedis</taxon>
        <taxon>Rozella</taxon>
    </lineage>
</organism>
<accession>A0A4P9YBT1</accession>
<dbReference type="EMBL" id="ML006239">
    <property type="protein sequence ID" value="RKP16783.1"/>
    <property type="molecule type" value="Genomic_DNA"/>
</dbReference>
<name>A0A4P9YBT1_ROZAC</name>
<evidence type="ECO:0000313" key="2">
    <source>
        <dbReference type="Proteomes" id="UP000281549"/>
    </source>
</evidence>
<sequence length="278" mass="31806">MTSVRILLQEQAFKAPIKQAVTAVMNFKETHTFRDDLNRTFLVFSKPAQEFKRKIHPLKIKTKLNQNNAKFDKETIASVKMTSEPTLYIDCTNTSIKTAQDLSATLRRELDGTLKKSNLNRSVFSIRKVKTDKEKTVFQVEAYNHAQTFALINMNLEQRLLDKFGNSIVITDNLENLFKSGKNFIILDKTGKEKPDFYDNESKAMLGPLVAKTTFTKNRRLYLETFSFKASNTILQFMKTKKLFGTTWKYAGVTEALTHASPSVQTVSDCNMDETQNI</sequence>
<dbReference type="Proteomes" id="UP000281549">
    <property type="component" value="Unassembled WGS sequence"/>
</dbReference>
<protein>
    <submittedName>
        <fullName evidence="1">Uncharacterized protein</fullName>
    </submittedName>
</protein>
<dbReference type="AlphaFoldDB" id="A0A4P9YBT1"/>
<evidence type="ECO:0000313" key="1">
    <source>
        <dbReference type="EMBL" id="RKP16783.1"/>
    </source>
</evidence>